<gene>
    <name evidence="1" type="ORF">HPP92_011205</name>
</gene>
<proteinExistence type="predicted"/>
<organism evidence="1 2">
    <name type="scientific">Vanilla planifolia</name>
    <name type="common">Vanilla</name>
    <dbReference type="NCBI Taxonomy" id="51239"/>
    <lineage>
        <taxon>Eukaryota</taxon>
        <taxon>Viridiplantae</taxon>
        <taxon>Streptophyta</taxon>
        <taxon>Embryophyta</taxon>
        <taxon>Tracheophyta</taxon>
        <taxon>Spermatophyta</taxon>
        <taxon>Magnoliopsida</taxon>
        <taxon>Liliopsida</taxon>
        <taxon>Asparagales</taxon>
        <taxon>Orchidaceae</taxon>
        <taxon>Vanilloideae</taxon>
        <taxon>Vanilleae</taxon>
        <taxon>Vanilla</taxon>
    </lineage>
</organism>
<dbReference type="Proteomes" id="UP000636800">
    <property type="component" value="Chromosome 5"/>
</dbReference>
<accession>A0A835R572</accession>
<dbReference type="OrthoDB" id="411372at2759"/>
<name>A0A835R572_VANPL</name>
<sequence length="56" mass="6468">MDEKPSSSDETDQDDLLYNNFVRDMDLDIDMGAGSYGYEEVQYECRFIRIGRGSYG</sequence>
<dbReference type="AlphaFoldDB" id="A0A835R572"/>
<evidence type="ECO:0000313" key="1">
    <source>
        <dbReference type="EMBL" id="KAG0480347.1"/>
    </source>
</evidence>
<dbReference type="EMBL" id="JADCNL010000005">
    <property type="protein sequence ID" value="KAG0480347.1"/>
    <property type="molecule type" value="Genomic_DNA"/>
</dbReference>
<comment type="caution">
    <text evidence="1">The sequence shown here is derived from an EMBL/GenBank/DDBJ whole genome shotgun (WGS) entry which is preliminary data.</text>
</comment>
<keyword evidence="2" id="KW-1185">Reference proteome</keyword>
<evidence type="ECO:0000313" key="2">
    <source>
        <dbReference type="Proteomes" id="UP000636800"/>
    </source>
</evidence>
<protein>
    <submittedName>
        <fullName evidence="1">Uncharacterized protein</fullName>
    </submittedName>
</protein>
<reference evidence="1 2" key="1">
    <citation type="journal article" date="2020" name="Nat. Food">
        <title>A phased Vanilla planifolia genome enables genetic improvement of flavour and production.</title>
        <authorList>
            <person name="Hasing T."/>
            <person name="Tang H."/>
            <person name="Brym M."/>
            <person name="Khazi F."/>
            <person name="Huang T."/>
            <person name="Chambers A.H."/>
        </authorList>
    </citation>
    <scope>NUCLEOTIDE SEQUENCE [LARGE SCALE GENOMIC DNA]</scope>
    <source>
        <tissue evidence="1">Leaf</tissue>
    </source>
</reference>